<proteinExistence type="predicted"/>
<gene>
    <name evidence="3" type="ORF">DM01DRAFT_1382564</name>
</gene>
<feature type="region of interest" description="Disordered" evidence="2">
    <location>
        <begin position="35"/>
        <end position="86"/>
    </location>
</feature>
<evidence type="ECO:0000313" key="4">
    <source>
        <dbReference type="Proteomes" id="UP000242146"/>
    </source>
</evidence>
<evidence type="ECO:0000256" key="2">
    <source>
        <dbReference type="SAM" id="MobiDB-lite"/>
    </source>
</evidence>
<comment type="caution">
    <text evidence="3">The sequence shown here is derived from an EMBL/GenBank/DDBJ whole genome shotgun (WGS) entry which is preliminary data.</text>
</comment>
<dbReference type="Proteomes" id="UP000242146">
    <property type="component" value="Unassembled WGS sequence"/>
</dbReference>
<protein>
    <submittedName>
        <fullName evidence="3">Uncharacterized protein</fullName>
    </submittedName>
</protein>
<feature type="compositionally biased region" description="Pro residues" evidence="2">
    <location>
        <begin position="54"/>
        <end position="78"/>
    </location>
</feature>
<name>A0A1X2GL12_9FUNG</name>
<dbReference type="AlphaFoldDB" id="A0A1X2GL12"/>
<keyword evidence="4" id="KW-1185">Reference proteome</keyword>
<accession>A0A1X2GL12</accession>
<sequence>MYSKDMSKNIFAKSEEAAPFTPLPVFEPNLVVDPAANPELSRPRSPPIDFSALPQPPRPQPVPIPTSQPSSPLQPPPHHTLTSPNIDGDVLFIPRRRPRALATSPSNLTDRQHPAFITIGESDDDMPRTSTRRRLQLHPRLPTTGETVQHLEQSMRDIRQAQRVYLQERQNAQEELQALDEERRAAIRALEDVESRIGARSTRVRQLDQGITEAASHLEALSQSYREVMPAEQIVRFDEAIATDLDQYLADVQRARRANNTPRTWRGNNRNTFYLP</sequence>
<reference evidence="3 4" key="1">
    <citation type="submission" date="2016-07" db="EMBL/GenBank/DDBJ databases">
        <title>Pervasive Adenine N6-methylation of Active Genes in Fungi.</title>
        <authorList>
            <consortium name="DOE Joint Genome Institute"/>
            <person name="Mondo S.J."/>
            <person name="Dannebaum R.O."/>
            <person name="Kuo R.C."/>
            <person name="Labutti K."/>
            <person name="Haridas S."/>
            <person name="Kuo A."/>
            <person name="Salamov A."/>
            <person name="Ahrendt S.R."/>
            <person name="Lipzen A."/>
            <person name="Sullivan W."/>
            <person name="Andreopoulos W.B."/>
            <person name="Clum A."/>
            <person name="Lindquist E."/>
            <person name="Daum C."/>
            <person name="Ramamoorthy G.K."/>
            <person name="Gryganskyi A."/>
            <person name="Culley D."/>
            <person name="Magnuson J.K."/>
            <person name="James T.Y."/>
            <person name="O'Malley M.A."/>
            <person name="Stajich J.E."/>
            <person name="Spatafora J.W."/>
            <person name="Visel A."/>
            <person name="Grigoriev I.V."/>
        </authorList>
    </citation>
    <scope>NUCLEOTIDE SEQUENCE [LARGE SCALE GENOMIC DNA]</scope>
    <source>
        <strain evidence="3 4">NRRL 3301</strain>
    </source>
</reference>
<evidence type="ECO:0000256" key="1">
    <source>
        <dbReference type="SAM" id="Coils"/>
    </source>
</evidence>
<evidence type="ECO:0000313" key="3">
    <source>
        <dbReference type="EMBL" id="ORX56297.1"/>
    </source>
</evidence>
<keyword evidence="1" id="KW-0175">Coiled coil</keyword>
<dbReference type="EMBL" id="MCGT01000010">
    <property type="protein sequence ID" value="ORX56297.1"/>
    <property type="molecule type" value="Genomic_DNA"/>
</dbReference>
<feature type="coiled-coil region" evidence="1">
    <location>
        <begin position="151"/>
        <end position="196"/>
    </location>
</feature>
<organism evidence="3 4">
    <name type="scientific">Hesseltinella vesiculosa</name>
    <dbReference type="NCBI Taxonomy" id="101127"/>
    <lineage>
        <taxon>Eukaryota</taxon>
        <taxon>Fungi</taxon>
        <taxon>Fungi incertae sedis</taxon>
        <taxon>Mucoromycota</taxon>
        <taxon>Mucoromycotina</taxon>
        <taxon>Mucoromycetes</taxon>
        <taxon>Mucorales</taxon>
        <taxon>Cunninghamellaceae</taxon>
        <taxon>Hesseltinella</taxon>
    </lineage>
</organism>